<keyword evidence="2" id="KW-1185">Reference proteome</keyword>
<proteinExistence type="predicted"/>
<sequence length="161" mass="17920">MLLHAFQRSTCFLAFWLLLWGWVPAAGGPPPVAAGASRCCGRLYVIVRAEGRLKPESLPVAGVKVELRQRSSEAALTFETDRNGRGAHVGIPEGVYRVRFIHPDFTTVEFTEVNIQAWPPVELVVDLPPRTPTAPNIIRRLPYRTPLITRDGGSIRKVIRN</sequence>
<organism evidence="1 2">
    <name type="scientific">Chloracidobacterium thermophilum (strain B)</name>
    <dbReference type="NCBI Taxonomy" id="981222"/>
    <lineage>
        <taxon>Bacteria</taxon>
        <taxon>Pseudomonadati</taxon>
        <taxon>Acidobacteriota</taxon>
        <taxon>Terriglobia</taxon>
        <taxon>Terriglobales</taxon>
        <taxon>Acidobacteriaceae</taxon>
        <taxon>Chloracidobacterium</taxon>
    </lineage>
</organism>
<name>G2LIJ8_CHLTF</name>
<evidence type="ECO:0000313" key="1">
    <source>
        <dbReference type="EMBL" id="AEP11896.1"/>
    </source>
</evidence>
<dbReference type="RefSeq" id="WP_014099634.1">
    <property type="nucleotide sequence ID" value="NC_016024.1"/>
</dbReference>
<evidence type="ECO:0000313" key="2">
    <source>
        <dbReference type="Proteomes" id="UP000006791"/>
    </source>
</evidence>
<dbReference type="SUPFAM" id="SSF49478">
    <property type="entry name" value="Cna protein B-type domain"/>
    <property type="match status" value="1"/>
</dbReference>
<dbReference type="InterPro" id="IPR013783">
    <property type="entry name" value="Ig-like_fold"/>
</dbReference>
<reference evidence="1 2" key="1">
    <citation type="journal article" date="2012" name="Environ. Microbiol.">
        <title>Complete genome of Candidatus Chloracidobacterium thermophilum, a chlorophyll-based photoheterotroph belonging to the phylum Acidobacteria.</title>
        <authorList>
            <person name="Garcia Costas A.M."/>
            <person name="Liu Z."/>
            <person name="Tomsho L.P."/>
            <person name="Schuster S.C."/>
            <person name="Ward D.M."/>
            <person name="Bryant D.A."/>
        </authorList>
    </citation>
    <scope>NUCLEOTIDE SEQUENCE [LARGE SCALE GENOMIC DNA]</scope>
    <source>
        <strain evidence="1 2">B</strain>
    </source>
</reference>
<dbReference type="HOGENOM" id="CLU_1640778_0_0_0"/>
<dbReference type="OrthoDB" id="9918341at2"/>
<dbReference type="AlphaFoldDB" id="G2LIJ8"/>
<accession>G2LIJ8</accession>
<protein>
    <recommendedName>
        <fullName evidence="3">Carboxypeptidase regulatory-like domain-containing protein</fullName>
    </recommendedName>
</protein>
<gene>
    <name evidence="1" type="ordered locus">Cabther_A1142</name>
</gene>
<dbReference type="EMBL" id="CP002514">
    <property type="protein sequence ID" value="AEP11896.1"/>
    <property type="molecule type" value="Genomic_DNA"/>
</dbReference>
<dbReference type="Gene3D" id="2.60.40.10">
    <property type="entry name" value="Immunoglobulins"/>
    <property type="match status" value="1"/>
</dbReference>
<evidence type="ECO:0008006" key="3">
    <source>
        <dbReference type="Google" id="ProtNLM"/>
    </source>
</evidence>
<dbReference type="KEGG" id="ctm:Cabther_A1142"/>
<dbReference type="Proteomes" id="UP000006791">
    <property type="component" value="Chromosome 1"/>
</dbReference>